<gene>
    <name evidence="11" type="ORF">VFSR5_A0035</name>
</gene>
<proteinExistence type="predicted"/>
<reference evidence="11 12" key="1">
    <citation type="journal article" date="2012" name="J. Bacteriol.">
        <title>Draft Genome Sequence of Vibrio fischeri SR5, a Strain Isolated from the Light Organ of the Mediterranean Squid Sepiola robusta.</title>
        <authorList>
            <person name="Gyllborg M.C."/>
            <person name="Sahl J.W."/>
            <person name="Cronin D.C.III."/>
            <person name="Rasko D.A."/>
            <person name="Mandel M.J."/>
        </authorList>
    </citation>
    <scope>NUCLEOTIDE SEQUENCE [LARGE SCALE GENOMIC DNA]</scope>
    <source>
        <strain evidence="11 12">SR5</strain>
    </source>
</reference>
<evidence type="ECO:0000313" key="12">
    <source>
        <dbReference type="Proteomes" id="UP000004521"/>
    </source>
</evidence>
<sequence>MSLLLKKEKSELDKLREALMTGISYMIPVIVAGGMMLAFGSLFETLTGLDLATSDTFLAQIINDLKTFGLYGLGLLFPVMAAFVAFGLAGKAAIAPGLIVGMLAKDMQMGFLGALLGGLMAGYLVRWMLAHIKLPKEFRSLLPMVIIPLLGTAIILFVMKYIVGYPLIALNTGLENWLIGMSGGNKVIMAAVLGAMVGFDLGGPINKAAITVSFGLFAQGIFEPVTASHIAIMIAPFGIGLSTIFAKQFYTKELQENGRAALMMSCVGISEGAIPFILANPALIIVNSIGCAISASLVIMFDSIVQAPAAGILALILSSNIFLYFVSILAGVVFVAIGTTIMMKRQYLRLQSDVKNETVTPTVDVA</sequence>
<evidence type="ECO:0000256" key="7">
    <source>
        <dbReference type="ARBA" id="ARBA00022989"/>
    </source>
</evidence>
<keyword evidence="4" id="KW-0762">Sugar transport</keyword>
<accession>A0AAV3EPS8</accession>
<dbReference type="AlphaFoldDB" id="A0AAV3EPS8"/>
<feature type="transmembrane region" description="Helical" evidence="9">
    <location>
        <begin position="109"/>
        <end position="129"/>
    </location>
</feature>
<dbReference type="InterPro" id="IPR003352">
    <property type="entry name" value="PTS_EIIC"/>
</dbReference>
<comment type="subcellular location">
    <subcellularLocation>
        <location evidence="1">Cell inner membrane</location>
        <topology evidence="1">Multi-pass membrane protein</topology>
    </subcellularLocation>
</comment>
<dbReference type="GO" id="GO:0090563">
    <property type="term" value="F:protein-phosphocysteine-sugar phosphotransferase activity"/>
    <property type="evidence" value="ECO:0007669"/>
    <property type="project" value="TreeGrafter"/>
</dbReference>
<dbReference type="EMBL" id="AHIH01000010">
    <property type="protein sequence ID" value="EHN68738.1"/>
    <property type="molecule type" value="Genomic_DNA"/>
</dbReference>
<dbReference type="InterPro" id="IPR006327">
    <property type="entry name" value="PTS_IIC_fruc"/>
</dbReference>
<feature type="transmembrane region" description="Helical" evidence="9">
    <location>
        <begin position="25"/>
        <end position="47"/>
    </location>
</feature>
<dbReference type="GO" id="GO:0008982">
    <property type="term" value="F:protein-N(PI)-phosphohistidine-sugar phosphotransferase activity"/>
    <property type="evidence" value="ECO:0007669"/>
    <property type="project" value="InterPro"/>
</dbReference>
<keyword evidence="3" id="KW-1003">Cell membrane</keyword>
<protein>
    <submittedName>
        <fullName evidence="11">PTS system, IIc component</fullName>
    </submittedName>
</protein>
<dbReference type="GO" id="GO:0005886">
    <property type="term" value="C:plasma membrane"/>
    <property type="evidence" value="ECO:0007669"/>
    <property type="project" value="UniProtKB-SubCell"/>
</dbReference>
<evidence type="ECO:0000259" key="10">
    <source>
        <dbReference type="PROSITE" id="PS51104"/>
    </source>
</evidence>
<comment type="caution">
    <text evidence="11">The sequence shown here is derived from an EMBL/GenBank/DDBJ whole genome shotgun (WGS) entry which is preliminary data.</text>
</comment>
<keyword evidence="7 9" id="KW-1133">Transmembrane helix</keyword>
<dbReference type="GO" id="GO:0005351">
    <property type="term" value="F:carbohydrate:proton symporter activity"/>
    <property type="evidence" value="ECO:0007669"/>
    <property type="project" value="InterPro"/>
</dbReference>
<feature type="transmembrane region" description="Helical" evidence="9">
    <location>
        <begin position="230"/>
        <end position="250"/>
    </location>
</feature>
<evidence type="ECO:0000256" key="8">
    <source>
        <dbReference type="ARBA" id="ARBA00023136"/>
    </source>
</evidence>
<feature type="transmembrane region" description="Helical" evidence="9">
    <location>
        <begin position="141"/>
        <end position="168"/>
    </location>
</feature>
<dbReference type="Pfam" id="PF02378">
    <property type="entry name" value="PTS_EIIC"/>
    <property type="match status" value="1"/>
</dbReference>
<evidence type="ECO:0000256" key="1">
    <source>
        <dbReference type="ARBA" id="ARBA00004429"/>
    </source>
</evidence>
<feature type="transmembrane region" description="Helical" evidence="9">
    <location>
        <begin position="322"/>
        <end position="343"/>
    </location>
</feature>
<dbReference type="GO" id="GO:0009401">
    <property type="term" value="P:phosphoenolpyruvate-dependent sugar phosphotransferase system"/>
    <property type="evidence" value="ECO:0007669"/>
    <property type="project" value="UniProtKB-KW"/>
</dbReference>
<name>A0AAV3EPS8_ALIFS</name>
<evidence type="ECO:0000256" key="3">
    <source>
        <dbReference type="ARBA" id="ARBA00022475"/>
    </source>
</evidence>
<feature type="transmembrane region" description="Helical" evidence="9">
    <location>
        <begin position="188"/>
        <end position="218"/>
    </location>
</feature>
<organism evidence="11 12">
    <name type="scientific">Aliivibrio fischeri SR5</name>
    <dbReference type="NCBI Taxonomy" id="1088719"/>
    <lineage>
        <taxon>Bacteria</taxon>
        <taxon>Pseudomonadati</taxon>
        <taxon>Pseudomonadota</taxon>
        <taxon>Gammaproteobacteria</taxon>
        <taxon>Vibrionales</taxon>
        <taxon>Vibrionaceae</taxon>
        <taxon>Aliivibrio</taxon>
    </lineage>
</organism>
<keyword evidence="6 9" id="KW-0812">Transmembrane</keyword>
<dbReference type="RefSeq" id="WP_005421735.1">
    <property type="nucleotide sequence ID" value="NZ_CM001401.1"/>
</dbReference>
<dbReference type="PROSITE" id="PS51104">
    <property type="entry name" value="PTS_EIIC_TYPE_2"/>
    <property type="match status" value="1"/>
</dbReference>
<keyword evidence="5" id="KW-0598">Phosphotransferase system</keyword>
<dbReference type="Proteomes" id="UP000004521">
    <property type="component" value="Chromosome II"/>
</dbReference>
<evidence type="ECO:0000313" key="11">
    <source>
        <dbReference type="EMBL" id="EHN68738.1"/>
    </source>
</evidence>
<keyword evidence="8 9" id="KW-0472">Membrane</keyword>
<feature type="transmembrane region" description="Helical" evidence="9">
    <location>
        <begin position="68"/>
        <end position="89"/>
    </location>
</feature>
<evidence type="ECO:0000256" key="2">
    <source>
        <dbReference type="ARBA" id="ARBA00022448"/>
    </source>
</evidence>
<evidence type="ECO:0000256" key="5">
    <source>
        <dbReference type="ARBA" id="ARBA00022683"/>
    </source>
</evidence>
<dbReference type="NCBIfam" id="TIGR01427">
    <property type="entry name" value="PTS_IIC_fructo"/>
    <property type="match status" value="1"/>
</dbReference>
<dbReference type="PANTHER" id="PTHR30505">
    <property type="entry name" value="FRUCTOSE-LIKE PERMEASE"/>
    <property type="match status" value="1"/>
</dbReference>
<dbReference type="InterPro" id="IPR050864">
    <property type="entry name" value="Bacterial_PTS_Sugar_Transport"/>
</dbReference>
<evidence type="ECO:0000256" key="9">
    <source>
        <dbReference type="SAM" id="Phobius"/>
    </source>
</evidence>
<dbReference type="PANTHER" id="PTHR30505:SF0">
    <property type="entry name" value="FRUCTOSE-LIKE PTS SYSTEM EIIBC COMPONENT-RELATED"/>
    <property type="match status" value="1"/>
</dbReference>
<feature type="domain" description="PTS EIIC type-2" evidence="10">
    <location>
        <begin position="15"/>
        <end position="355"/>
    </location>
</feature>
<dbReference type="InterPro" id="IPR013014">
    <property type="entry name" value="PTS_EIIC_2"/>
</dbReference>
<keyword evidence="2" id="KW-0813">Transport</keyword>
<evidence type="ECO:0000256" key="4">
    <source>
        <dbReference type="ARBA" id="ARBA00022597"/>
    </source>
</evidence>
<evidence type="ECO:0000256" key="6">
    <source>
        <dbReference type="ARBA" id="ARBA00022692"/>
    </source>
</evidence>